<dbReference type="InterPro" id="IPR034627">
    <property type="entry name" value="Irc6"/>
</dbReference>
<evidence type="ECO:0000256" key="1">
    <source>
        <dbReference type="SAM" id="MobiDB-lite"/>
    </source>
</evidence>
<dbReference type="GO" id="GO:0016192">
    <property type="term" value="P:vesicle-mediated transport"/>
    <property type="evidence" value="ECO:0007669"/>
    <property type="project" value="InterPro"/>
</dbReference>
<dbReference type="Gene3D" id="3.40.50.11960">
    <property type="match status" value="1"/>
</dbReference>
<evidence type="ECO:0000313" key="3">
    <source>
        <dbReference type="EMBL" id="RDW94703.1"/>
    </source>
</evidence>
<comment type="caution">
    <text evidence="3">The sequence shown here is derived from an EMBL/GenBank/DDBJ whole genome shotgun (WGS) entry which is preliminary data.</text>
</comment>
<dbReference type="GO" id="GO:0032991">
    <property type="term" value="C:protein-containing complex"/>
    <property type="evidence" value="ECO:0007669"/>
    <property type="project" value="UniProtKB-ARBA"/>
</dbReference>
<dbReference type="InterPro" id="IPR010920">
    <property type="entry name" value="LSM_dom_sf"/>
</dbReference>
<protein>
    <recommendedName>
        <fullName evidence="2">Sm domain-containing protein</fullName>
    </recommendedName>
</protein>
<dbReference type="AlphaFoldDB" id="A0A3D8T803"/>
<dbReference type="Proteomes" id="UP000256328">
    <property type="component" value="Unassembled WGS sequence"/>
</dbReference>
<evidence type="ECO:0000313" key="4">
    <source>
        <dbReference type="Proteomes" id="UP000256328"/>
    </source>
</evidence>
<evidence type="ECO:0000259" key="2">
    <source>
        <dbReference type="PROSITE" id="PS52002"/>
    </source>
</evidence>
<organism evidence="3 4">
    <name type="scientific">Coleophoma crateriformis</name>
    <dbReference type="NCBI Taxonomy" id="565419"/>
    <lineage>
        <taxon>Eukaryota</taxon>
        <taxon>Fungi</taxon>
        <taxon>Dikarya</taxon>
        <taxon>Ascomycota</taxon>
        <taxon>Pezizomycotina</taxon>
        <taxon>Leotiomycetes</taxon>
        <taxon>Helotiales</taxon>
        <taxon>Dermateaceae</taxon>
        <taxon>Coleophoma</taxon>
    </lineage>
</organism>
<dbReference type="PANTHER" id="PTHR28043">
    <property type="entry name" value="INCREASED RECOMBINATION CENTERS PROTEIN 6"/>
    <property type="match status" value="1"/>
</dbReference>
<dbReference type="GO" id="GO:0030674">
    <property type="term" value="F:protein-macromolecule adaptor activity"/>
    <property type="evidence" value="ECO:0007669"/>
    <property type="project" value="TreeGrafter"/>
</dbReference>
<dbReference type="InterPro" id="IPR047575">
    <property type="entry name" value="Sm"/>
</dbReference>
<dbReference type="OrthoDB" id="6425924at2759"/>
<dbReference type="PANTHER" id="PTHR28043:SF1">
    <property type="entry name" value="INCREASED RECOMBINATION CENTERS PROTEIN 6"/>
    <property type="match status" value="1"/>
</dbReference>
<feature type="compositionally biased region" description="Basic and acidic residues" evidence="1">
    <location>
        <begin position="399"/>
        <end position="408"/>
    </location>
</feature>
<name>A0A3D8T803_9HELO</name>
<dbReference type="Pfam" id="PF01423">
    <property type="entry name" value="LSM"/>
    <property type="match status" value="1"/>
</dbReference>
<keyword evidence="4" id="KW-1185">Reference proteome</keyword>
<dbReference type="GO" id="GO:0003723">
    <property type="term" value="F:RNA binding"/>
    <property type="evidence" value="ECO:0007669"/>
    <property type="project" value="InterPro"/>
</dbReference>
<accession>A0A3D8T803</accession>
<sequence>MNVQLKDITVTARDGRVSHLDQVYIRGSHVRFFIVPDMLRNAPMFRSRGVKGRGVGLARGRATITGLLSGASTRLPTTNGSLGQILKMIREYLNGVGEQNIALISNLGHLAREQQSNKLAYLPDQWFHDLMNPEFNYEACTLSNPRTVTWLAVEYQSTGADLPVSSTFSPQVVIQHGDFTPEKDSSGLTGSTPAITSDTIAGTTHTWTVKTNYYTATIPIWLDEIVEPETWSQEFLAPEAREVLTALGAFIVCFRKPVDEESLKEVKTLLASVGEVIKEGCGFSWDGVCLAVALPQSSAPCLEMSFEDWDALCQDLGFEFVDFEATGRNEFSEPVGLERLKEALEANEWEGEDELGGEVNFDEFDGADSDEEIISGFGIEAAEMEMEMAGMKQAIYGKGLDDNEPKEGEGEEGDQDDEVEKLQAMMQKMQAVRDQSAGMPDAERKKFAAKAVNEIMKSL</sequence>
<dbReference type="SUPFAM" id="SSF50182">
    <property type="entry name" value="Sm-like ribonucleoproteins"/>
    <property type="match status" value="1"/>
</dbReference>
<dbReference type="Pfam" id="PF10199">
    <property type="entry name" value="Adaptin_binding"/>
    <property type="match status" value="1"/>
</dbReference>
<reference evidence="3 4" key="1">
    <citation type="journal article" date="2018" name="IMA Fungus">
        <title>IMA Genome-F 9: Draft genome sequence of Annulohypoxylon stygium, Aspergillus mulundensis, Berkeleyomyces basicola (syn. Thielaviopsis basicola), Ceratocystis smalleyi, two Cercospora beticola strains, Coleophoma cylindrospora, Fusarium fracticaudum, Phialophora cf. hyalina, and Morchella septimelata.</title>
        <authorList>
            <person name="Wingfield B.D."/>
            <person name="Bills G.F."/>
            <person name="Dong Y."/>
            <person name="Huang W."/>
            <person name="Nel W.J."/>
            <person name="Swalarsk-Parry B.S."/>
            <person name="Vaghefi N."/>
            <person name="Wilken P.M."/>
            <person name="An Z."/>
            <person name="de Beer Z.W."/>
            <person name="De Vos L."/>
            <person name="Chen L."/>
            <person name="Duong T.A."/>
            <person name="Gao Y."/>
            <person name="Hammerbacher A."/>
            <person name="Kikkert J.R."/>
            <person name="Li Y."/>
            <person name="Li H."/>
            <person name="Li K."/>
            <person name="Li Q."/>
            <person name="Liu X."/>
            <person name="Ma X."/>
            <person name="Naidoo K."/>
            <person name="Pethybridge S.J."/>
            <person name="Sun J."/>
            <person name="Steenkamp E.T."/>
            <person name="van der Nest M.A."/>
            <person name="van Wyk S."/>
            <person name="Wingfield M.J."/>
            <person name="Xiong C."/>
            <person name="Yue Q."/>
            <person name="Zhang X."/>
        </authorList>
    </citation>
    <scope>NUCLEOTIDE SEQUENCE [LARGE SCALE GENOMIC DNA]</scope>
    <source>
        <strain evidence="3 4">BP5796</strain>
    </source>
</reference>
<dbReference type="InterPro" id="IPR001163">
    <property type="entry name" value="Sm_dom_euk/arc"/>
</dbReference>
<dbReference type="EMBL" id="PDLN01000001">
    <property type="protein sequence ID" value="RDW94703.1"/>
    <property type="molecule type" value="Genomic_DNA"/>
</dbReference>
<dbReference type="Gene3D" id="2.30.30.100">
    <property type="match status" value="1"/>
</dbReference>
<dbReference type="PROSITE" id="PS52002">
    <property type="entry name" value="SM"/>
    <property type="match status" value="1"/>
</dbReference>
<feature type="domain" description="Sm" evidence="2">
    <location>
        <begin position="1"/>
        <end position="39"/>
    </location>
</feature>
<feature type="region of interest" description="Disordered" evidence="1">
    <location>
        <begin position="398"/>
        <end position="417"/>
    </location>
</feature>
<gene>
    <name evidence="3" type="ORF">BP5796_00466</name>
</gene>
<proteinExistence type="predicted"/>